<feature type="region of interest" description="Disordered" evidence="3">
    <location>
        <begin position="218"/>
        <end position="237"/>
    </location>
</feature>
<organism evidence="8 9">
    <name type="scientific">Lentinula boryana</name>
    <dbReference type="NCBI Taxonomy" id="40481"/>
    <lineage>
        <taxon>Eukaryota</taxon>
        <taxon>Fungi</taxon>
        <taxon>Dikarya</taxon>
        <taxon>Basidiomycota</taxon>
        <taxon>Agaricomycotina</taxon>
        <taxon>Agaricomycetes</taxon>
        <taxon>Agaricomycetidae</taxon>
        <taxon>Agaricales</taxon>
        <taxon>Marasmiineae</taxon>
        <taxon>Omphalotaceae</taxon>
        <taxon>Lentinula</taxon>
    </lineage>
</organism>
<comment type="caution">
    <text evidence="8">The sequence shown here is derived from an EMBL/GenBank/DDBJ whole genome shotgun (WGS) entry which is preliminary data.</text>
</comment>
<evidence type="ECO:0000259" key="4">
    <source>
        <dbReference type="Pfam" id="PF08626"/>
    </source>
</evidence>
<dbReference type="EMBL" id="MU790517">
    <property type="protein sequence ID" value="KAJ4000754.1"/>
    <property type="molecule type" value="Genomic_DNA"/>
</dbReference>
<reference evidence="8" key="1">
    <citation type="submission" date="2022-08" db="EMBL/GenBank/DDBJ databases">
        <authorList>
            <consortium name="DOE Joint Genome Institute"/>
            <person name="Min B."/>
            <person name="Riley R."/>
            <person name="Sierra-Patev S."/>
            <person name="Naranjo-Ortiz M."/>
            <person name="Looney B."/>
            <person name="Konkel Z."/>
            <person name="Slot J.C."/>
            <person name="Sakamoto Y."/>
            <person name="Steenwyk J.L."/>
            <person name="Rokas A."/>
            <person name="Carro J."/>
            <person name="Camarero S."/>
            <person name="Ferreira P."/>
            <person name="Molpeceres G."/>
            <person name="Ruiz-Duenas F.J."/>
            <person name="Serrano A."/>
            <person name="Henrissat B."/>
            <person name="Drula E."/>
            <person name="Hughes K.W."/>
            <person name="Mata J.L."/>
            <person name="Ishikawa N.K."/>
            <person name="Vargas-Isla R."/>
            <person name="Ushijima S."/>
            <person name="Smith C.A."/>
            <person name="Ahrendt S."/>
            <person name="Andreopoulos W."/>
            <person name="He G."/>
            <person name="Labutti K."/>
            <person name="Lipzen A."/>
            <person name="Ng V."/>
            <person name="Sandor L."/>
            <person name="Barry K."/>
            <person name="Martinez A.T."/>
            <person name="Xiao Y."/>
            <person name="Gibbons J.G."/>
            <person name="Terashima K."/>
            <person name="Hibbett D.S."/>
            <person name="Grigoriev I.V."/>
        </authorList>
    </citation>
    <scope>NUCLEOTIDE SEQUENCE</scope>
    <source>
        <strain evidence="8">TFB10827</strain>
    </source>
</reference>
<dbReference type="PANTHER" id="PTHR21512:SF5">
    <property type="entry name" value="TRAFFICKING PROTEIN PARTICLE COMPLEX SUBUNIT 9"/>
    <property type="match status" value="1"/>
</dbReference>
<feature type="compositionally biased region" description="Polar residues" evidence="3">
    <location>
        <begin position="228"/>
        <end position="237"/>
    </location>
</feature>
<dbReference type="PANTHER" id="PTHR21512">
    <property type="entry name" value="TRAFFICKING PROTEIN PARTICLE COMPLEX SUBUNIT 9"/>
    <property type="match status" value="1"/>
</dbReference>
<evidence type="ECO:0000256" key="3">
    <source>
        <dbReference type="SAM" id="MobiDB-lite"/>
    </source>
</evidence>
<keyword evidence="2" id="KW-0333">Golgi apparatus</keyword>
<sequence>MDTHVFASLAQIRVLLVPIGSISQQTFEKYASEIRTFDAIRLGDIAVDGTKDERARFQPKPLSTGYLHLSFPSHPPPHSHKALSLIRPSHFPLAIIGVATCSHSEALPDIISQFNGAVLDMFPPSGMYPLARNCFVFEEGSSSGISPSGQQTELTIFPEMMGNRKLHIGTLLGEICSQIFGEFGVLIQRLESPIGNEYLNASLLPFLPLLTDMPPSLDSKDTLPPLPSHNSQPEISKSALSKVTPVMKRNSSLGVPTVRKRLSAIGAASSHGRLFKVMADFFLLAGRTEDALIWYTEAIQLLKSPLDSIWNASALEGMATIPILDSWSAGHGLQTSTSTGREPWSDIADKLIQATALYFKVPPSDVENYQFLSYLYCSCVLRHTSLLFAIWSAKGWGPLAFTTMLQPGPTPYLPPTLSHNESTTWANLERLSSISGIPRTSISSLLAQAHGSWLLHLGPRERVGVLEAIASTYSCLGYRRKESYILREVLGCILDLIVCGRQEDAHTNMRSFGNKGNVGIRLNESSDGNDSILKLLKHVCKVLGVNLDAIQIIDDKSDPRSHSEADDGSDVYREPFGWPELQIGVVRESVAVAEALPDFLAVAQYALSSLKTLQEFLEPGDQYHLYSTAARAMQIARRRGIMKAVEYWSGRPVVSIALAPLPFIRLPIEKPISALKPRTSDSNAILKGGTDPFLYNPRRINATQGKPLIVRNEALEFIVIVQNPYVFDLELQSLSLSTSGVPFESNPTSLVVPARSYHRVILSGKALAIGSLVIRGCVVQAPGGVPREFVIPLATEEEEDRLTHRRSAALCEAGRFKYSGLDSFPWERKNKSRNSGSGSSRSSKTMLFLECKVIPEQPLLRIRRTTVTHGALMLYDGEMSSIRITFENISSLPIDFVRLAFDDSTITPAQQALAEGELSVFETYETEYALIHRPVFSWIKNDFVAIAPGRKVTLTINCFGKVGCTEGTVHASYSYIHRNPDDDGDEVFHTRQISYPLMVTVYRMLESHGMDILPYPSYPMSTDNVAQSNSNLFVEDNGAWCLFSLDITNTYGTPFEVSIERVQEGKQFFYCQALKAELEICVDVPWGEILVNVPPGSTSRLVIPLKKFLLSDDHTSRPIPTLSDRQFVVDKTKLSDAEQKMQRELFWYREELFKSLRCQWREAGGTRYGNLSLRQQRLTLTMLETIRTERAGIQLSFVRSGDSTEPIEHRAGKYHPPCSELVYVRIKVTNLTKTALVFTLDVNIDPREHVIHDGILCDIPVGRLEAKENREVDVAVCFLCHGRFEVLASARVLDSSGSSRTGSARLIAMVNTNS</sequence>
<dbReference type="Pfam" id="PF26254">
    <property type="entry name" value="Ig_TRAPPC9-Trs120_1st"/>
    <property type="match status" value="1"/>
</dbReference>
<dbReference type="InterPro" id="IPR013935">
    <property type="entry name" value="Trs120_TRAPPC9"/>
</dbReference>
<gene>
    <name evidence="8" type="ORF">F5050DRAFT_1797026</name>
</gene>
<feature type="domain" description="Trs120/TRAPPC9 TPR region" evidence="5">
    <location>
        <begin position="374"/>
        <end position="639"/>
    </location>
</feature>
<evidence type="ECO:0000313" key="8">
    <source>
        <dbReference type="EMBL" id="KAJ4000754.1"/>
    </source>
</evidence>
<comment type="subcellular location">
    <subcellularLocation>
        <location evidence="1">Golgi apparatus</location>
    </subcellularLocation>
</comment>
<dbReference type="InterPro" id="IPR058565">
    <property type="entry name" value="Ig_TRAPPC9_Trs120_1st"/>
</dbReference>
<evidence type="ECO:0000259" key="5">
    <source>
        <dbReference type="Pfam" id="PF26251"/>
    </source>
</evidence>
<dbReference type="InterPro" id="IPR058567">
    <property type="entry name" value="Ig_TRAPPC9_Trs120_3rd"/>
</dbReference>
<evidence type="ECO:0000259" key="6">
    <source>
        <dbReference type="Pfam" id="PF26254"/>
    </source>
</evidence>
<dbReference type="InterPro" id="IPR058563">
    <property type="entry name" value="Trs120_TRAPPC9_N"/>
</dbReference>
<name>A0ABQ8QQF8_9AGAR</name>
<evidence type="ECO:0000256" key="1">
    <source>
        <dbReference type="ARBA" id="ARBA00004555"/>
    </source>
</evidence>
<feature type="domain" description="Trs120/TRAPPC9 N-terminal" evidence="4">
    <location>
        <begin position="9"/>
        <end position="328"/>
    </location>
</feature>
<keyword evidence="9" id="KW-1185">Reference proteome</keyword>
<feature type="domain" description="Trs120/TRAPPC9 third Ig-like" evidence="7">
    <location>
        <begin position="1007"/>
        <end position="1186"/>
    </location>
</feature>
<dbReference type="Pfam" id="PF08626">
    <property type="entry name" value="TRAPPC9-Trs120"/>
    <property type="match status" value="1"/>
</dbReference>
<feature type="domain" description="Trs120/TRAPPC9 first Ig-like" evidence="6">
    <location>
        <begin position="653"/>
        <end position="856"/>
    </location>
</feature>
<proteinExistence type="predicted"/>
<protein>
    <submittedName>
        <fullName evidence="8">TRAPP II complex</fullName>
    </submittedName>
</protein>
<dbReference type="Pfam" id="PF26251">
    <property type="entry name" value="TPR_TRAPPC9-Trs120"/>
    <property type="match status" value="1"/>
</dbReference>
<dbReference type="Proteomes" id="UP001163828">
    <property type="component" value="Unassembled WGS sequence"/>
</dbReference>
<accession>A0ABQ8QQF8</accession>
<dbReference type="Pfam" id="PF26280">
    <property type="entry name" value="Ig_TRAPPC9-Trs120_2nd"/>
    <property type="match status" value="1"/>
</dbReference>
<dbReference type="Pfam" id="PF26282">
    <property type="entry name" value="Ig_TRAPPC9-Trs120_3rd"/>
    <property type="match status" value="1"/>
</dbReference>
<evidence type="ECO:0000259" key="7">
    <source>
        <dbReference type="Pfam" id="PF26282"/>
    </source>
</evidence>
<evidence type="ECO:0000313" key="9">
    <source>
        <dbReference type="Proteomes" id="UP001163828"/>
    </source>
</evidence>
<dbReference type="InterPro" id="IPR058564">
    <property type="entry name" value="TPR_TRAPPC9_Trs120"/>
</dbReference>
<evidence type="ECO:0000256" key="2">
    <source>
        <dbReference type="ARBA" id="ARBA00023034"/>
    </source>
</evidence>